<evidence type="ECO:0000256" key="1">
    <source>
        <dbReference type="SAM" id="MobiDB-lite"/>
    </source>
</evidence>
<name>A0A5C3ED57_9BASI</name>
<evidence type="ECO:0000313" key="3">
    <source>
        <dbReference type="Proteomes" id="UP000324022"/>
    </source>
</evidence>
<feature type="region of interest" description="Disordered" evidence="1">
    <location>
        <begin position="72"/>
        <end position="91"/>
    </location>
</feature>
<evidence type="ECO:0000313" key="2">
    <source>
        <dbReference type="EMBL" id="SPO27546.1"/>
    </source>
</evidence>
<keyword evidence="3" id="KW-1185">Reference proteome</keyword>
<dbReference type="EMBL" id="OOIN01000017">
    <property type="protein sequence ID" value="SPO27546.1"/>
    <property type="molecule type" value="Genomic_DNA"/>
</dbReference>
<accession>A0A5C3ED57</accession>
<sequence>MTPMLFGLSSYGTNQFDHNFAHYVCDLENNDDKVAARQQLDAAEGKCPLIQGTPMRSPTALLQRPTNRIFATGQSKRMRGTGQDDAGLSGEPRIKRLKISFA</sequence>
<reference evidence="2 3" key="1">
    <citation type="submission" date="2018-03" db="EMBL/GenBank/DDBJ databases">
        <authorList>
            <person name="Guldener U."/>
        </authorList>
    </citation>
    <scope>NUCLEOTIDE SEQUENCE [LARGE SCALE GENOMIC DNA]</scope>
    <source>
        <strain evidence="2 3">NBRC100155</strain>
    </source>
</reference>
<gene>
    <name evidence="2" type="ORF">UTRI_10663</name>
</gene>
<organism evidence="2 3">
    <name type="scientific">Ustilago trichophora</name>
    <dbReference type="NCBI Taxonomy" id="86804"/>
    <lineage>
        <taxon>Eukaryota</taxon>
        <taxon>Fungi</taxon>
        <taxon>Dikarya</taxon>
        <taxon>Basidiomycota</taxon>
        <taxon>Ustilaginomycotina</taxon>
        <taxon>Ustilaginomycetes</taxon>
        <taxon>Ustilaginales</taxon>
        <taxon>Ustilaginaceae</taxon>
        <taxon>Ustilago</taxon>
    </lineage>
</organism>
<dbReference type="AlphaFoldDB" id="A0A5C3ED57"/>
<proteinExistence type="predicted"/>
<dbReference type="Proteomes" id="UP000324022">
    <property type="component" value="Unassembled WGS sequence"/>
</dbReference>
<protein>
    <submittedName>
        <fullName evidence="2">Uncharacterized protein</fullName>
    </submittedName>
</protein>